<reference evidence="2 3" key="1">
    <citation type="submission" date="2017-03" db="EMBL/GenBank/DDBJ databases">
        <title>Genomic insights into Mycobacterium simiae human colonization.</title>
        <authorList>
            <person name="Steffani J.L."/>
            <person name="Brunck M.E."/>
            <person name="Cruz E."/>
            <person name="Montiel R."/>
            <person name="Barona F."/>
        </authorList>
    </citation>
    <scope>NUCLEOTIDE SEQUENCE [LARGE SCALE GENOMIC DNA]</scope>
    <source>
        <strain evidence="2 3">MsiGto</strain>
    </source>
</reference>
<keyword evidence="1" id="KW-0472">Membrane</keyword>
<organism evidence="2 3">
    <name type="scientific">Mycobacterium simiae</name>
    <name type="common">Mycobacterium habana</name>
    <dbReference type="NCBI Taxonomy" id="1784"/>
    <lineage>
        <taxon>Bacteria</taxon>
        <taxon>Bacillati</taxon>
        <taxon>Actinomycetota</taxon>
        <taxon>Actinomycetes</taxon>
        <taxon>Mycobacteriales</taxon>
        <taxon>Mycobacteriaceae</taxon>
        <taxon>Mycobacterium</taxon>
        <taxon>Mycobacterium simiae complex</taxon>
    </lineage>
</organism>
<dbReference type="EMBL" id="MZZM01000043">
    <property type="protein sequence ID" value="ORJ52844.1"/>
    <property type="molecule type" value="Genomic_DNA"/>
</dbReference>
<keyword evidence="3" id="KW-1185">Reference proteome</keyword>
<proteinExistence type="predicted"/>
<evidence type="ECO:0000256" key="1">
    <source>
        <dbReference type="SAM" id="Phobius"/>
    </source>
</evidence>
<keyword evidence="1" id="KW-1133">Transmembrane helix</keyword>
<evidence type="ECO:0000313" key="2">
    <source>
        <dbReference type="EMBL" id="ORJ52844.1"/>
    </source>
</evidence>
<keyword evidence="1" id="KW-0812">Transmembrane</keyword>
<protein>
    <submittedName>
        <fullName evidence="2">Uncharacterized protein</fullName>
    </submittedName>
</protein>
<comment type="caution">
    <text evidence="2">The sequence shown here is derived from an EMBL/GenBank/DDBJ whole genome shotgun (WGS) entry which is preliminary data.</text>
</comment>
<name>A0A1X0XIX0_MYCSI</name>
<dbReference type="AlphaFoldDB" id="A0A1X0XIX0"/>
<dbReference type="Proteomes" id="UP000193040">
    <property type="component" value="Unassembled WGS sequence"/>
</dbReference>
<feature type="transmembrane region" description="Helical" evidence="1">
    <location>
        <begin position="20"/>
        <end position="38"/>
    </location>
</feature>
<evidence type="ECO:0000313" key="3">
    <source>
        <dbReference type="Proteomes" id="UP000193040"/>
    </source>
</evidence>
<gene>
    <name evidence="2" type="ORF">B5M45_29990</name>
</gene>
<sequence>MSATFGETFQLLFDGTIKHWWPVYLAASLMIFMPVVVARIEEIGLLRPAVRVEELRPLMSASEARALATSLLMATTPDVPRLAGAPVDFDEKGLWREIAEGALTALIYTASQHPRPLVWLEDMVSRLGAGDAGWAEAAEAVGAVDSALCQWVKGASVMCRRQRYSVGLVVREAVLLYEAETKR</sequence>
<accession>A0A1X0XIX0</accession>